<organism evidence="3 4">
    <name type="scientific">Streptococcus acidominimus</name>
    <dbReference type="NCBI Taxonomy" id="1326"/>
    <lineage>
        <taxon>Bacteria</taxon>
        <taxon>Bacillati</taxon>
        <taxon>Bacillota</taxon>
        <taxon>Bacilli</taxon>
        <taxon>Lactobacillales</taxon>
        <taxon>Streptococcaceae</taxon>
        <taxon>Streptococcus</taxon>
    </lineage>
</organism>
<evidence type="ECO:0000313" key="3">
    <source>
        <dbReference type="EMBL" id="SNV39449.1"/>
    </source>
</evidence>
<dbReference type="InterPro" id="IPR045057">
    <property type="entry name" value="Gcn5-rel_NAT"/>
</dbReference>
<dbReference type="PROSITE" id="PS51186">
    <property type="entry name" value="GNAT"/>
    <property type="match status" value="1"/>
</dbReference>
<reference evidence="3 4" key="1">
    <citation type="submission" date="2017-06" db="EMBL/GenBank/DDBJ databases">
        <authorList>
            <consortium name="Pathogen Informatics"/>
        </authorList>
    </citation>
    <scope>NUCLEOTIDE SEQUENCE [LARGE SCALE GENOMIC DNA]</scope>
    <source>
        <strain evidence="3 4">NCTC11291</strain>
    </source>
</reference>
<dbReference type="Proteomes" id="UP000215144">
    <property type="component" value="Chromosome 1"/>
</dbReference>
<dbReference type="OrthoDB" id="9793389at2"/>
<feature type="domain" description="N-acetyltransferase" evidence="1">
    <location>
        <begin position="1"/>
        <end position="95"/>
    </location>
</feature>
<dbReference type="GO" id="GO:0016747">
    <property type="term" value="F:acyltransferase activity, transferring groups other than amino-acyl groups"/>
    <property type="evidence" value="ECO:0007669"/>
    <property type="project" value="InterPro"/>
</dbReference>
<dbReference type="KEGG" id="saco:SAME_00976"/>
<dbReference type="RefSeq" id="WP_017769224.1">
    <property type="nucleotide sequence ID" value="NZ_LT906454.1"/>
</dbReference>
<proteinExistence type="predicted"/>
<dbReference type="PANTHER" id="PTHR31435">
    <property type="entry name" value="PROTEIN NATD1"/>
    <property type="match status" value="1"/>
</dbReference>
<keyword evidence="3" id="KW-0808">Transferase</keyword>
<name>A0A239WYT7_STRAI</name>
<dbReference type="Pfam" id="PF14542">
    <property type="entry name" value="Acetyltransf_CG"/>
    <property type="match status" value="1"/>
</dbReference>
<feature type="domain" description="N-acetyltransferase" evidence="2">
    <location>
        <begin position="5"/>
        <end position="91"/>
    </location>
</feature>
<dbReference type="EMBL" id="LT906454">
    <property type="protein sequence ID" value="SNV39449.1"/>
    <property type="molecule type" value="Genomic_DNA"/>
</dbReference>
<sequence>MIEIVYQASEKRSLAIDSNKAVGECTYSDANGVWVINHTFVLPEYEGQGIAKRLVEKLVDHVRQEEGKLSATCPYAVALFKRSRDYDDVVVWPKG</sequence>
<dbReference type="InterPro" id="IPR016181">
    <property type="entry name" value="Acyl_CoA_acyltransferase"/>
</dbReference>
<dbReference type="PANTHER" id="PTHR31435:SF10">
    <property type="entry name" value="BSR4717 PROTEIN"/>
    <property type="match status" value="1"/>
</dbReference>
<dbReference type="InterPro" id="IPR031165">
    <property type="entry name" value="GNAT_YJDJ"/>
</dbReference>
<dbReference type="SUPFAM" id="SSF55729">
    <property type="entry name" value="Acyl-CoA N-acyltransferases (Nat)"/>
    <property type="match status" value="1"/>
</dbReference>
<dbReference type="InterPro" id="IPR000182">
    <property type="entry name" value="GNAT_dom"/>
</dbReference>
<gene>
    <name evidence="3" type="ORF">SAMEA4504048_00976</name>
</gene>
<accession>A0A239WYT7</accession>
<dbReference type="AlphaFoldDB" id="A0A239WYT7"/>
<evidence type="ECO:0000259" key="1">
    <source>
        <dbReference type="PROSITE" id="PS51186"/>
    </source>
</evidence>
<protein>
    <submittedName>
        <fullName evidence="3">Acetyltransferase (GNAT) family</fullName>
    </submittedName>
</protein>
<dbReference type="PROSITE" id="PS51729">
    <property type="entry name" value="GNAT_YJDJ"/>
    <property type="match status" value="1"/>
</dbReference>
<dbReference type="Gene3D" id="3.40.630.30">
    <property type="match status" value="1"/>
</dbReference>
<evidence type="ECO:0000313" key="4">
    <source>
        <dbReference type="Proteomes" id="UP000215144"/>
    </source>
</evidence>
<dbReference type="CDD" id="cd04301">
    <property type="entry name" value="NAT_SF"/>
    <property type="match status" value="1"/>
</dbReference>
<evidence type="ECO:0000259" key="2">
    <source>
        <dbReference type="PROSITE" id="PS51729"/>
    </source>
</evidence>